<dbReference type="AlphaFoldDB" id="A0A8J3XV69"/>
<dbReference type="Proteomes" id="UP000605992">
    <property type="component" value="Unassembled WGS sequence"/>
</dbReference>
<dbReference type="NCBIfam" id="NF005914">
    <property type="entry name" value="PRK07907.1"/>
    <property type="match status" value="1"/>
</dbReference>
<comment type="caution">
    <text evidence="5">The sequence shown here is derived from an EMBL/GenBank/DDBJ whole genome shotgun (WGS) entry which is preliminary data.</text>
</comment>
<evidence type="ECO:0000256" key="1">
    <source>
        <dbReference type="ARBA" id="ARBA00022670"/>
    </source>
</evidence>
<proteinExistence type="predicted"/>
<evidence type="ECO:0000256" key="2">
    <source>
        <dbReference type="ARBA" id="ARBA00022723"/>
    </source>
</evidence>
<gene>
    <name evidence="5" type="ORF">Pth03_17800</name>
</gene>
<evidence type="ECO:0000256" key="3">
    <source>
        <dbReference type="ARBA" id="ARBA00022801"/>
    </source>
</evidence>
<dbReference type="Gene3D" id="3.40.630.10">
    <property type="entry name" value="Zn peptidases"/>
    <property type="match status" value="1"/>
</dbReference>
<dbReference type="Pfam" id="PF01546">
    <property type="entry name" value="Peptidase_M20"/>
    <property type="match status" value="1"/>
</dbReference>
<evidence type="ECO:0000313" key="6">
    <source>
        <dbReference type="Proteomes" id="UP000605992"/>
    </source>
</evidence>
<dbReference type="EMBL" id="BOOR01000008">
    <property type="protein sequence ID" value="GII53391.1"/>
    <property type="molecule type" value="Genomic_DNA"/>
</dbReference>
<keyword evidence="6" id="KW-1185">Reference proteome</keyword>
<evidence type="ECO:0000259" key="4">
    <source>
        <dbReference type="Pfam" id="PF07687"/>
    </source>
</evidence>
<dbReference type="PANTHER" id="PTHR43270">
    <property type="entry name" value="BETA-ALA-HIS DIPEPTIDASE"/>
    <property type="match status" value="1"/>
</dbReference>
<evidence type="ECO:0000313" key="5">
    <source>
        <dbReference type="EMBL" id="GII53391.1"/>
    </source>
</evidence>
<sequence>MTDIEQAVEAGMPQTIEDLTQLVAIPSIAFPGHPAEPMLAAAAKVAELLRSVGLPHVELHPVAGSYPAVYAEAPAPAGAPTVLLYAHYDVQPAGDPALWRTPPFEATVIGDAIYGRGAADDKGGLIAHIGALRVFQGDFPVGIKVIVEGQEEYAGERLEEFVEAYPELVRADTIVIGDVGNPKVGDPALTTALRGMAAVTVEVRTLAEAVHSGAFGGAAPDALAALMRMLTALHDDNGDVRVPGLQPGTFPGEGSSDEEFRETAGVLDGVSLVGSGSIADRVWASYAITVTGLDVPTVSGAVNAVQAVARARITLRVPPSGDSKTAVNDMMTFLTQVAPWGVQVSFDDLVTGPGFQAGEGGKARAAIEEAMERAYGQAPREVGQGGSIPLVATLARLHPEAEILLFGVEDEGSSIHAPNERVSIPELQRTILAEALFLQNLAKS</sequence>
<name>A0A8J3XV69_9ACTN</name>
<dbReference type="GO" id="GO:0006508">
    <property type="term" value="P:proteolysis"/>
    <property type="evidence" value="ECO:0007669"/>
    <property type="project" value="UniProtKB-KW"/>
</dbReference>
<keyword evidence="1" id="KW-0645">Protease</keyword>
<organism evidence="5 6">
    <name type="scientific">Planotetraspora thailandica</name>
    <dbReference type="NCBI Taxonomy" id="487172"/>
    <lineage>
        <taxon>Bacteria</taxon>
        <taxon>Bacillati</taxon>
        <taxon>Actinomycetota</taxon>
        <taxon>Actinomycetes</taxon>
        <taxon>Streptosporangiales</taxon>
        <taxon>Streptosporangiaceae</taxon>
        <taxon>Planotetraspora</taxon>
    </lineage>
</organism>
<dbReference type="RefSeq" id="WP_239118865.1">
    <property type="nucleotide sequence ID" value="NZ_BOOR01000008.1"/>
</dbReference>
<dbReference type="PANTHER" id="PTHR43270:SF12">
    <property type="entry name" value="SUCCINYL-DIAMINOPIMELATE DESUCCINYLASE"/>
    <property type="match status" value="1"/>
</dbReference>
<dbReference type="Pfam" id="PF07687">
    <property type="entry name" value="M20_dimer"/>
    <property type="match status" value="1"/>
</dbReference>
<protein>
    <submittedName>
        <fullName evidence="5">Dipeptidase</fullName>
    </submittedName>
</protein>
<dbReference type="SUPFAM" id="SSF53187">
    <property type="entry name" value="Zn-dependent exopeptidases"/>
    <property type="match status" value="1"/>
</dbReference>
<dbReference type="GO" id="GO:0008233">
    <property type="term" value="F:peptidase activity"/>
    <property type="evidence" value="ECO:0007669"/>
    <property type="project" value="UniProtKB-KW"/>
</dbReference>
<reference evidence="5" key="1">
    <citation type="submission" date="2021-01" db="EMBL/GenBank/DDBJ databases">
        <title>Whole genome shotgun sequence of Planotetraspora thailandica NBRC 104271.</title>
        <authorList>
            <person name="Komaki H."/>
            <person name="Tamura T."/>
        </authorList>
    </citation>
    <scope>NUCLEOTIDE SEQUENCE</scope>
    <source>
        <strain evidence="5">NBRC 104271</strain>
    </source>
</reference>
<feature type="domain" description="Peptidase M20 dimerisation" evidence="4">
    <location>
        <begin position="192"/>
        <end position="341"/>
    </location>
</feature>
<dbReference type="InterPro" id="IPR002933">
    <property type="entry name" value="Peptidase_M20"/>
</dbReference>
<dbReference type="InterPro" id="IPR011650">
    <property type="entry name" value="Peptidase_M20_dimer"/>
</dbReference>
<keyword evidence="2" id="KW-0479">Metal-binding</keyword>
<keyword evidence="3" id="KW-0378">Hydrolase</keyword>
<dbReference type="GO" id="GO:0046872">
    <property type="term" value="F:metal ion binding"/>
    <property type="evidence" value="ECO:0007669"/>
    <property type="project" value="UniProtKB-KW"/>
</dbReference>
<dbReference type="InterPro" id="IPR051458">
    <property type="entry name" value="Cyt/Met_Dipeptidase"/>
</dbReference>
<accession>A0A8J3XV69</accession>
<dbReference type="Gene3D" id="3.30.70.360">
    <property type="match status" value="1"/>
</dbReference>